<reference evidence="2 3" key="1">
    <citation type="submission" date="2014-04" db="EMBL/GenBank/DDBJ databases">
        <title>Marinobacterium kochiensis sp. nov., isolated from sediment sample collected from Kochi backwaters in Kerala, India.</title>
        <authorList>
            <person name="Singh A."/>
            <person name="Pinnaka A.K."/>
        </authorList>
    </citation>
    <scope>NUCLEOTIDE SEQUENCE [LARGE SCALE GENOMIC DNA]</scope>
    <source>
        <strain evidence="2 3">AK27</strain>
    </source>
</reference>
<dbReference type="STRING" id="1232683.ADIMK_3044"/>
<feature type="domain" description="Helix-turn-helix" evidence="1">
    <location>
        <begin position="1"/>
        <end position="49"/>
    </location>
</feature>
<dbReference type="Proteomes" id="UP000028252">
    <property type="component" value="Unassembled WGS sequence"/>
</dbReference>
<dbReference type="AlphaFoldDB" id="A0A081FVL7"/>
<dbReference type="GO" id="GO:0003677">
    <property type="term" value="F:DNA binding"/>
    <property type="evidence" value="ECO:0007669"/>
    <property type="project" value="InterPro"/>
</dbReference>
<dbReference type="EMBL" id="JMQN01000047">
    <property type="protein sequence ID" value="KEA62572.1"/>
    <property type="molecule type" value="Genomic_DNA"/>
</dbReference>
<gene>
    <name evidence="2" type="ORF">ADIMK_3044</name>
</gene>
<protein>
    <submittedName>
        <fullName evidence="2">Putative phage protein</fullName>
    </submittedName>
</protein>
<evidence type="ECO:0000259" key="1">
    <source>
        <dbReference type="Pfam" id="PF12728"/>
    </source>
</evidence>
<organism evidence="2 3">
    <name type="scientific">Marinobacterium lacunae</name>
    <dbReference type="NCBI Taxonomy" id="1232683"/>
    <lineage>
        <taxon>Bacteria</taxon>
        <taxon>Pseudomonadati</taxon>
        <taxon>Pseudomonadota</taxon>
        <taxon>Gammaproteobacteria</taxon>
        <taxon>Oceanospirillales</taxon>
        <taxon>Oceanospirillaceae</taxon>
        <taxon>Marinobacterium</taxon>
    </lineage>
</organism>
<dbReference type="InterPro" id="IPR041657">
    <property type="entry name" value="HTH_17"/>
</dbReference>
<comment type="caution">
    <text evidence="2">The sequence shown here is derived from an EMBL/GenBank/DDBJ whole genome shotgun (WGS) entry which is preliminary data.</text>
</comment>
<accession>A0A081FVL7</accession>
<proteinExistence type="predicted"/>
<dbReference type="SUPFAM" id="SSF46955">
    <property type="entry name" value="Putative DNA-binding domain"/>
    <property type="match status" value="1"/>
</dbReference>
<name>A0A081FVL7_9GAMM</name>
<dbReference type="NCBIfam" id="TIGR01764">
    <property type="entry name" value="excise"/>
    <property type="match status" value="1"/>
</dbReference>
<dbReference type="Pfam" id="PF12728">
    <property type="entry name" value="HTH_17"/>
    <property type="match status" value="1"/>
</dbReference>
<dbReference type="InterPro" id="IPR010093">
    <property type="entry name" value="SinI_DNA-bd"/>
</dbReference>
<dbReference type="PATRIC" id="fig|1232683.4.peg.2994"/>
<evidence type="ECO:0000313" key="2">
    <source>
        <dbReference type="EMBL" id="KEA62572.1"/>
    </source>
</evidence>
<sequence length="56" mass="6560">MTLEELSLYLKLPKSTVYKLVQEGRIPGQKLGKQWRFGKQAIDQWLNTQQTPEGRK</sequence>
<dbReference type="InterPro" id="IPR009061">
    <property type="entry name" value="DNA-bd_dom_put_sf"/>
</dbReference>
<evidence type="ECO:0000313" key="3">
    <source>
        <dbReference type="Proteomes" id="UP000028252"/>
    </source>
</evidence>
<keyword evidence="3" id="KW-1185">Reference proteome</keyword>
<dbReference type="eggNOG" id="COG3311">
    <property type="taxonomic scope" value="Bacteria"/>
</dbReference>